<feature type="chain" id="PRO_5043843934" evidence="2">
    <location>
        <begin position="20"/>
        <end position="301"/>
    </location>
</feature>
<protein>
    <submittedName>
        <fullName evidence="3">Uncharacterized protein</fullName>
    </submittedName>
</protein>
<evidence type="ECO:0000256" key="1">
    <source>
        <dbReference type="SAM" id="MobiDB-lite"/>
    </source>
</evidence>
<sequence>MDLARLVLLSALLCHASSASPIAANRPLGKASTTSGDAVPVLSPLSQQQHGSYHPQDPPIRNRGSLNDAGKPIAGRNVPANPPGLNVANVANFNQDALTVMLNQPAAACTATVSKTPWKCPSWDGTFTIYPSATLATTSVDCKGCDYVFNDDEIHFCPNMPISITTMAKTASTFWTTVCAKSPGALAQVTQPAAAAITPASNAAVRARVPAPEPAQGTAILHPLPGGPAPDACPTTVVVQPEQSAGKTQTSFARWTTTTLYVPCGGCPLVVTTGLVGYGPPGVFTKTTTIPVGTKTAYACA</sequence>
<dbReference type="Proteomes" id="UP001321760">
    <property type="component" value="Unassembled WGS sequence"/>
</dbReference>
<accession>A0AAV9GC08</accession>
<feature type="region of interest" description="Disordered" evidence="1">
    <location>
        <begin position="47"/>
        <end position="79"/>
    </location>
</feature>
<evidence type="ECO:0000313" key="3">
    <source>
        <dbReference type="EMBL" id="KAK4445988.1"/>
    </source>
</evidence>
<organism evidence="3 4">
    <name type="scientific">Podospora aff. communis PSN243</name>
    <dbReference type="NCBI Taxonomy" id="3040156"/>
    <lineage>
        <taxon>Eukaryota</taxon>
        <taxon>Fungi</taxon>
        <taxon>Dikarya</taxon>
        <taxon>Ascomycota</taxon>
        <taxon>Pezizomycotina</taxon>
        <taxon>Sordariomycetes</taxon>
        <taxon>Sordariomycetidae</taxon>
        <taxon>Sordariales</taxon>
        <taxon>Podosporaceae</taxon>
        <taxon>Podospora</taxon>
    </lineage>
</organism>
<dbReference type="AlphaFoldDB" id="A0AAV9GC08"/>
<evidence type="ECO:0000313" key="4">
    <source>
        <dbReference type="Proteomes" id="UP001321760"/>
    </source>
</evidence>
<reference evidence="3" key="1">
    <citation type="journal article" date="2023" name="Mol. Phylogenet. Evol.">
        <title>Genome-scale phylogeny and comparative genomics of the fungal order Sordariales.</title>
        <authorList>
            <person name="Hensen N."/>
            <person name="Bonometti L."/>
            <person name="Westerberg I."/>
            <person name="Brannstrom I.O."/>
            <person name="Guillou S."/>
            <person name="Cros-Aarteil S."/>
            <person name="Calhoun S."/>
            <person name="Haridas S."/>
            <person name="Kuo A."/>
            <person name="Mondo S."/>
            <person name="Pangilinan J."/>
            <person name="Riley R."/>
            <person name="LaButti K."/>
            <person name="Andreopoulos B."/>
            <person name="Lipzen A."/>
            <person name="Chen C."/>
            <person name="Yan M."/>
            <person name="Daum C."/>
            <person name="Ng V."/>
            <person name="Clum A."/>
            <person name="Steindorff A."/>
            <person name="Ohm R.A."/>
            <person name="Martin F."/>
            <person name="Silar P."/>
            <person name="Natvig D.O."/>
            <person name="Lalanne C."/>
            <person name="Gautier V."/>
            <person name="Ament-Velasquez S.L."/>
            <person name="Kruys A."/>
            <person name="Hutchinson M.I."/>
            <person name="Powell A.J."/>
            <person name="Barry K."/>
            <person name="Miller A.N."/>
            <person name="Grigoriev I.V."/>
            <person name="Debuchy R."/>
            <person name="Gladieux P."/>
            <person name="Hiltunen Thoren M."/>
            <person name="Johannesson H."/>
        </authorList>
    </citation>
    <scope>NUCLEOTIDE SEQUENCE</scope>
    <source>
        <strain evidence="3">PSN243</strain>
    </source>
</reference>
<name>A0AAV9GC08_9PEZI</name>
<gene>
    <name evidence="3" type="ORF">QBC34DRAFT_305720</name>
</gene>
<keyword evidence="4" id="KW-1185">Reference proteome</keyword>
<keyword evidence="2" id="KW-0732">Signal</keyword>
<comment type="caution">
    <text evidence="3">The sequence shown here is derived from an EMBL/GenBank/DDBJ whole genome shotgun (WGS) entry which is preliminary data.</text>
</comment>
<proteinExistence type="predicted"/>
<reference evidence="3" key="2">
    <citation type="submission" date="2023-05" db="EMBL/GenBank/DDBJ databases">
        <authorList>
            <consortium name="Lawrence Berkeley National Laboratory"/>
            <person name="Steindorff A."/>
            <person name="Hensen N."/>
            <person name="Bonometti L."/>
            <person name="Westerberg I."/>
            <person name="Brannstrom I.O."/>
            <person name="Guillou S."/>
            <person name="Cros-Aarteil S."/>
            <person name="Calhoun S."/>
            <person name="Haridas S."/>
            <person name="Kuo A."/>
            <person name="Mondo S."/>
            <person name="Pangilinan J."/>
            <person name="Riley R."/>
            <person name="Labutti K."/>
            <person name="Andreopoulos B."/>
            <person name="Lipzen A."/>
            <person name="Chen C."/>
            <person name="Yanf M."/>
            <person name="Daum C."/>
            <person name="Ng V."/>
            <person name="Clum A."/>
            <person name="Ohm R."/>
            <person name="Martin F."/>
            <person name="Silar P."/>
            <person name="Natvig D."/>
            <person name="Lalanne C."/>
            <person name="Gautier V."/>
            <person name="Ament-Velasquez S.L."/>
            <person name="Kruys A."/>
            <person name="Hutchinson M.I."/>
            <person name="Powell A.J."/>
            <person name="Barry K."/>
            <person name="Miller A.N."/>
            <person name="Grigoriev I.V."/>
            <person name="Debuchy R."/>
            <person name="Gladieux P."/>
            <person name="Thoren M.H."/>
            <person name="Johannesson H."/>
        </authorList>
    </citation>
    <scope>NUCLEOTIDE SEQUENCE</scope>
    <source>
        <strain evidence="3">PSN243</strain>
    </source>
</reference>
<evidence type="ECO:0000256" key="2">
    <source>
        <dbReference type="SAM" id="SignalP"/>
    </source>
</evidence>
<feature type="signal peptide" evidence="2">
    <location>
        <begin position="1"/>
        <end position="19"/>
    </location>
</feature>
<dbReference type="EMBL" id="MU865960">
    <property type="protein sequence ID" value="KAK4445988.1"/>
    <property type="molecule type" value="Genomic_DNA"/>
</dbReference>